<evidence type="ECO:0000313" key="8">
    <source>
        <dbReference type="EMBL" id="NWJ44275.1"/>
    </source>
</evidence>
<evidence type="ECO:0000256" key="2">
    <source>
        <dbReference type="ARBA" id="ARBA00029447"/>
    </source>
</evidence>
<dbReference type="SMART" id="SM00304">
    <property type="entry name" value="HAMP"/>
    <property type="match status" value="1"/>
</dbReference>
<keyword evidence="1 3" id="KW-0807">Transducer</keyword>
<organism evidence="8 10">
    <name type="scientific">Candidatus Chlorohelix allophototropha</name>
    <dbReference type="NCBI Taxonomy" id="3003348"/>
    <lineage>
        <taxon>Bacteria</taxon>
        <taxon>Bacillati</taxon>
        <taxon>Chloroflexota</taxon>
        <taxon>Chloroflexia</taxon>
        <taxon>Candidatus Chloroheliales</taxon>
        <taxon>Candidatus Chloroheliaceae</taxon>
        <taxon>Candidatus Chlorohelix</taxon>
    </lineage>
</organism>
<keyword evidence="11" id="KW-1185">Reference proteome</keyword>
<keyword evidence="5" id="KW-0472">Membrane</keyword>
<feature type="domain" description="HAMP" evidence="7">
    <location>
        <begin position="210"/>
        <end position="262"/>
    </location>
</feature>
<dbReference type="GO" id="GO:0007165">
    <property type="term" value="P:signal transduction"/>
    <property type="evidence" value="ECO:0007669"/>
    <property type="project" value="UniProtKB-KW"/>
</dbReference>
<accession>A0A8T7M224</accession>
<dbReference type="Gene3D" id="1.10.287.950">
    <property type="entry name" value="Methyl-accepting chemotaxis protein"/>
    <property type="match status" value="1"/>
</dbReference>
<evidence type="ECO:0000256" key="1">
    <source>
        <dbReference type="ARBA" id="ARBA00023224"/>
    </source>
</evidence>
<evidence type="ECO:0000256" key="5">
    <source>
        <dbReference type="SAM" id="Phobius"/>
    </source>
</evidence>
<dbReference type="Proteomes" id="UP000521676">
    <property type="component" value="Unassembled WGS sequence"/>
</dbReference>
<evidence type="ECO:0000313" key="9">
    <source>
        <dbReference type="EMBL" id="WJW66171.1"/>
    </source>
</evidence>
<dbReference type="AlphaFoldDB" id="A0A8T7M224"/>
<dbReference type="PANTHER" id="PTHR32089:SF112">
    <property type="entry name" value="LYSOZYME-LIKE PROTEIN-RELATED"/>
    <property type="match status" value="1"/>
</dbReference>
<dbReference type="InterPro" id="IPR004089">
    <property type="entry name" value="MCPsignal_dom"/>
</dbReference>
<dbReference type="PROSITE" id="PS50111">
    <property type="entry name" value="CHEMOTAXIS_TRANSDUC_2"/>
    <property type="match status" value="1"/>
</dbReference>
<evidence type="ECO:0000313" key="11">
    <source>
        <dbReference type="Proteomes" id="UP001431572"/>
    </source>
</evidence>
<evidence type="ECO:0000256" key="4">
    <source>
        <dbReference type="SAM" id="MobiDB-lite"/>
    </source>
</evidence>
<feature type="transmembrane region" description="Helical" evidence="5">
    <location>
        <begin position="18"/>
        <end position="40"/>
    </location>
</feature>
<dbReference type="PANTHER" id="PTHR32089">
    <property type="entry name" value="METHYL-ACCEPTING CHEMOTAXIS PROTEIN MCPB"/>
    <property type="match status" value="1"/>
</dbReference>
<feature type="domain" description="Methyl-accepting transducer" evidence="6">
    <location>
        <begin position="267"/>
        <end position="503"/>
    </location>
</feature>
<evidence type="ECO:0000259" key="7">
    <source>
        <dbReference type="PROSITE" id="PS50885"/>
    </source>
</evidence>
<dbReference type="EMBL" id="CP128399">
    <property type="protein sequence ID" value="WJW66171.1"/>
    <property type="molecule type" value="Genomic_DNA"/>
</dbReference>
<evidence type="ECO:0000259" key="6">
    <source>
        <dbReference type="PROSITE" id="PS50111"/>
    </source>
</evidence>
<proteinExistence type="inferred from homology"/>
<keyword evidence="5" id="KW-1133">Transmembrane helix</keyword>
<dbReference type="EMBL" id="JACATZ010000001">
    <property type="protein sequence ID" value="NWJ44275.1"/>
    <property type="molecule type" value="Genomic_DNA"/>
</dbReference>
<protein>
    <submittedName>
        <fullName evidence="8">Methyl-accepting chemotaxis protein</fullName>
    </submittedName>
</protein>
<feature type="compositionally biased region" description="Polar residues" evidence="4">
    <location>
        <begin position="567"/>
        <end position="589"/>
    </location>
</feature>
<name>A0A8T7M224_9CHLR</name>
<feature type="region of interest" description="Disordered" evidence="4">
    <location>
        <begin position="559"/>
        <end position="589"/>
    </location>
</feature>
<dbReference type="InterPro" id="IPR003660">
    <property type="entry name" value="HAMP_dom"/>
</dbReference>
<keyword evidence="5" id="KW-0812">Transmembrane</keyword>
<comment type="similarity">
    <text evidence="2">Belongs to the methyl-accepting chemotaxis (MCP) protein family.</text>
</comment>
<gene>
    <name evidence="8" type="ORF">HXX08_00205</name>
    <name evidence="9" type="ORF">OZ401_001960</name>
</gene>
<dbReference type="RefSeq" id="WP_341468052.1">
    <property type="nucleotide sequence ID" value="NZ_CP128399.1"/>
</dbReference>
<dbReference type="PROSITE" id="PS50885">
    <property type="entry name" value="HAMP"/>
    <property type="match status" value="1"/>
</dbReference>
<evidence type="ECO:0000256" key="3">
    <source>
        <dbReference type="PROSITE-ProRule" id="PRU00284"/>
    </source>
</evidence>
<dbReference type="SUPFAM" id="SSF58104">
    <property type="entry name" value="Methyl-accepting chemotaxis protein (MCP) signaling domain"/>
    <property type="match status" value="1"/>
</dbReference>
<dbReference type="Pfam" id="PF00015">
    <property type="entry name" value="MCPsignal"/>
    <property type="match status" value="1"/>
</dbReference>
<dbReference type="GO" id="GO:0016020">
    <property type="term" value="C:membrane"/>
    <property type="evidence" value="ECO:0007669"/>
    <property type="project" value="InterPro"/>
</dbReference>
<feature type="transmembrane region" description="Helical" evidence="5">
    <location>
        <begin position="185"/>
        <end position="208"/>
    </location>
</feature>
<sequence length="589" mass="65186">MANKRISIFSLHSLSGRIYFTLFFIIVLVTVNGLASFYLLGHITTTRDLEEQSRERVNYAKDLEYLLDEQTEFYQLYADNFNSNLQQETLKQDLRVEEQFREITPAFSDPKINSGFQKIVQNYQAVAQIYNMLQNLNLKPENAKQLFFDSQANRRKLFDELKSYTAELTKIYVGFEQEGRDNVSLTLWIAGLALIGSITLVLLLTFSIPRLLSRPLSALNDKLKLTAEGDLTPKFLVKGAQEIMELSENLNKALARLRIVITRIQLQANTVSITSHHLEEASTRQASSLSEQAVAVSQVSTTVNELSGTSQQIAESASMVAQSANESLNSAEIGYNTMHALSQKMADITQRVNLIADRIIALNSVSQRIREATSLISTLSDDTHLLALNAAIESAGAGEEGERFSVVASQVRKLSQRSRQAAVEIQQLISQIQQATTASVMATEDGIKVVALGRQMVEEALEANKEIIEAAKHTSQLSYAISLATDQQRVANTQVAGTMQQMSHMIANISEGSKSYLSSSNALIEIARQLNTLIGTIKLRDDLKIKKPGATPTFKMKRVKTKKNLAESKNGTPSQQVSGVTTETTVGRE</sequence>
<dbReference type="Proteomes" id="UP001431572">
    <property type="component" value="Chromosome 1"/>
</dbReference>
<evidence type="ECO:0000313" key="10">
    <source>
        <dbReference type="Proteomes" id="UP000521676"/>
    </source>
</evidence>
<dbReference type="SMART" id="SM00283">
    <property type="entry name" value="MA"/>
    <property type="match status" value="1"/>
</dbReference>
<reference evidence="9" key="2">
    <citation type="journal article" date="2024" name="Nature">
        <title>Anoxygenic phototroph of the Chloroflexota uses a type I reaction centre.</title>
        <authorList>
            <person name="Tsuji J.M."/>
            <person name="Shaw N.A."/>
            <person name="Nagashima S."/>
            <person name="Venkiteswaran J.J."/>
            <person name="Schiff S.L."/>
            <person name="Watanabe T."/>
            <person name="Fukui M."/>
            <person name="Hanada S."/>
            <person name="Tank M."/>
            <person name="Neufeld J.D."/>
        </authorList>
    </citation>
    <scope>NUCLEOTIDE SEQUENCE</scope>
    <source>
        <strain evidence="9">L227-S17</strain>
    </source>
</reference>
<reference evidence="8 10" key="1">
    <citation type="submission" date="2020-06" db="EMBL/GenBank/DDBJ databases">
        <title>Anoxygenic phototrophic Chloroflexota member uses a Type I reaction center.</title>
        <authorList>
            <person name="Tsuji J.M."/>
            <person name="Shaw N.A."/>
            <person name="Nagashima S."/>
            <person name="Venkiteswaran J."/>
            <person name="Schiff S.L."/>
            <person name="Hanada S."/>
            <person name="Tank M."/>
            <person name="Neufeld J.D."/>
        </authorList>
    </citation>
    <scope>NUCLEOTIDE SEQUENCE [LARGE SCALE GENOMIC DNA]</scope>
    <source>
        <strain evidence="8">L227-S17</strain>
    </source>
</reference>